<gene>
    <name evidence="1" type="ORF">GCM10010201_21770</name>
</gene>
<evidence type="ECO:0000313" key="2">
    <source>
        <dbReference type="Proteomes" id="UP001499978"/>
    </source>
</evidence>
<keyword evidence="2" id="KW-1185">Reference proteome</keyword>
<dbReference type="Proteomes" id="UP001499978">
    <property type="component" value="Unassembled WGS sequence"/>
</dbReference>
<protein>
    <submittedName>
        <fullName evidence="1">Uncharacterized protein</fullName>
    </submittedName>
</protein>
<sequence>MTCTFCPHRCFLPENRAVVALPLTDRGDEPVDQHRRLLAAFLLPGHVTGGDSPQDRMQDLVVAGDRGLRTAEHLGHHII</sequence>
<proteinExistence type="predicted"/>
<dbReference type="EMBL" id="BAAARY010000008">
    <property type="protein sequence ID" value="GAA2523135.1"/>
    <property type="molecule type" value="Genomic_DNA"/>
</dbReference>
<organism evidence="1 2">
    <name type="scientific">Pilimelia columellifera subsp. columellifera</name>
    <dbReference type="NCBI Taxonomy" id="706583"/>
    <lineage>
        <taxon>Bacteria</taxon>
        <taxon>Bacillati</taxon>
        <taxon>Actinomycetota</taxon>
        <taxon>Actinomycetes</taxon>
        <taxon>Micromonosporales</taxon>
        <taxon>Micromonosporaceae</taxon>
        <taxon>Pilimelia</taxon>
    </lineage>
</organism>
<evidence type="ECO:0000313" key="1">
    <source>
        <dbReference type="EMBL" id="GAA2523135.1"/>
    </source>
</evidence>
<accession>A0ABP6AU73</accession>
<comment type="caution">
    <text evidence="1">The sequence shown here is derived from an EMBL/GenBank/DDBJ whole genome shotgun (WGS) entry which is preliminary data.</text>
</comment>
<name>A0ABP6AU73_9ACTN</name>
<reference evidence="2" key="1">
    <citation type="journal article" date="2019" name="Int. J. Syst. Evol. Microbiol.">
        <title>The Global Catalogue of Microorganisms (GCM) 10K type strain sequencing project: providing services to taxonomists for standard genome sequencing and annotation.</title>
        <authorList>
            <consortium name="The Broad Institute Genomics Platform"/>
            <consortium name="The Broad Institute Genome Sequencing Center for Infectious Disease"/>
            <person name="Wu L."/>
            <person name="Ma J."/>
        </authorList>
    </citation>
    <scope>NUCLEOTIDE SEQUENCE [LARGE SCALE GENOMIC DNA]</scope>
    <source>
        <strain evidence="2">JCM 3367</strain>
    </source>
</reference>